<evidence type="ECO:0000256" key="1">
    <source>
        <dbReference type="ARBA" id="ARBA00000900"/>
    </source>
</evidence>
<dbReference type="PANTHER" id="PTHR46076:SF3">
    <property type="entry name" value="E3 UBIQUITIN-PROTEIN LIGASE RING1"/>
    <property type="match status" value="1"/>
</dbReference>
<dbReference type="WBParaSite" id="Hba_07415">
    <property type="protein sequence ID" value="Hba_07415"/>
    <property type="gene ID" value="Hba_07415"/>
</dbReference>
<feature type="compositionally biased region" description="Basic residues" evidence="5">
    <location>
        <begin position="78"/>
        <end position="88"/>
    </location>
</feature>
<dbReference type="Proteomes" id="UP000095283">
    <property type="component" value="Unplaced"/>
</dbReference>
<evidence type="ECO:0000256" key="5">
    <source>
        <dbReference type="SAM" id="MobiDB-lite"/>
    </source>
</evidence>
<protein>
    <recommendedName>
        <fullName evidence="2">RING-type E3 ubiquitin transferase</fullName>
        <ecNumber evidence="2">2.3.2.27</ecNumber>
    </recommendedName>
</protein>
<feature type="coiled-coil region" evidence="4">
    <location>
        <begin position="164"/>
        <end position="191"/>
    </location>
</feature>
<dbReference type="GO" id="GO:0031519">
    <property type="term" value="C:PcG protein complex"/>
    <property type="evidence" value="ECO:0007669"/>
    <property type="project" value="TreeGrafter"/>
</dbReference>
<evidence type="ECO:0000256" key="4">
    <source>
        <dbReference type="SAM" id="Coils"/>
    </source>
</evidence>
<dbReference type="EC" id="2.3.2.27" evidence="2"/>
<reference evidence="7" key="1">
    <citation type="submission" date="2016-11" db="UniProtKB">
        <authorList>
            <consortium name="WormBaseParasite"/>
        </authorList>
    </citation>
    <scope>IDENTIFICATION</scope>
</reference>
<keyword evidence="4" id="KW-0175">Coiled coil</keyword>
<feature type="region of interest" description="Disordered" evidence="5">
    <location>
        <begin position="78"/>
        <end position="115"/>
    </location>
</feature>
<sequence length="415" mass="47226">MALLRGNKECPTCRKKLVSKRSLRPDPNFDSLIAKIWPDRKTYEDLQSVASEKFAAQTNMDALRNSIVEGMKAQEVNRRKRFEKRRRKREEEGGIGPDDQNIDNGSNSPPEEDVALDGMMPLSLSLPMSSIVNPSCSASVTNEFPEEEEIMDDLDLMTEVIIVVGLLCSVLEELQAELDDLEEVELDENDSELDIEIRSDDDSLFNFCRHDETVTHQQVMTPLTSYQPQYSVTIQPPEQRTNLAQNIFTPSQEVSVQPPASVLHPKDRLSRWLDENPSSPQIPEENMNDPLERRTDDSDMLDPPMSGADEIEAELLPSAALLRRECPPELLIPRYLRTKHDTTISFLFCMIFSRNDGHHIRKIFLHETMLTAQSAMTRDDHLVIFFDTQAPQLCEEKSSVLEDVVPAHFLSLPHV</sequence>
<dbReference type="GO" id="GO:0003682">
    <property type="term" value="F:chromatin binding"/>
    <property type="evidence" value="ECO:0007669"/>
    <property type="project" value="TreeGrafter"/>
</dbReference>
<evidence type="ECO:0000256" key="3">
    <source>
        <dbReference type="ARBA" id="ARBA00022679"/>
    </source>
</evidence>
<keyword evidence="3" id="KW-0808">Transferase</keyword>
<comment type="catalytic activity">
    <reaction evidence="1">
        <text>S-ubiquitinyl-[E2 ubiquitin-conjugating enzyme]-L-cysteine + [acceptor protein]-L-lysine = [E2 ubiquitin-conjugating enzyme]-L-cysteine + N(6)-ubiquitinyl-[acceptor protein]-L-lysine.</text>
        <dbReference type="EC" id="2.3.2.27"/>
    </reaction>
</comment>
<dbReference type="GO" id="GO:0061630">
    <property type="term" value="F:ubiquitin protein ligase activity"/>
    <property type="evidence" value="ECO:0007669"/>
    <property type="project" value="UniProtKB-EC"/>
</dbReference>
<dbReference type="AlphaFoldDB" id="A0A1I7WQI4"/>
<organism evidence="6 7">
    <name type="scientific">Heterorhabditis bacteriophora</name>
    <name type="common">Entomopathogenic nematode worm</name>
    <dbReference type="NCBI Taxonomy" id="37862"/>
    <lineage>
        <taxon>Eukaryota</taxon>
        <taxon>Metazoa</taxon>
        <taxon>Ecdysozoa</taxon>
        <taxon>Nematoda</taxon>
        <taxon>Chromadorea</taxon>
        <taxon>Rhabditida</taxon>
        <taxon>Rhabditina</taxon>
        <taxon>Rhabditomorpha</taxon>
        <taxon>Strongyloidea</taxon>
        <taxon>Heterorhabditidae</taxon>
        <taxon>Heterorhabditis</taxon>
    </lineage>
</organism>
<proteinExistence type="predicted"/>
<dbReference type="GO" id="GO:0000151">
    <property type="term" value="C:ubiquitin ligase complex"/>
    <property type="evidence" value="ECO:0007669"/>
    <property type="project" value="InterPro"/>
</dbReference>
<dbReference type="InterPro" id="IPR043540">
    <property type="entry name" value="RING1/RING2"/>
</dbReference>
<evidence type="ECO:0000313" key="6">
    <source>
        <dbReference type="Proteomes" id="UP000095283"/>
    </source>
</evidence>
<dbReference type="PANTHER" id="PTHR46076">
    <property type="entry name" value="E3 UBIQUITIN-PROTEIN LIGASE RING1 / RING 2 FAMILY MEMBER"/>
    <property type="match status" value="1"/>
</dbReference>
<evidence type="ECO:0000256" key="2">
    <source>
        <dbReference type="ARBA" id="ARBA00012483"/>
    </source>
</evidence>
<evidence type="ECO:0000313" key="7">
    <source>
        <dbReference type="WBParaSite" id="Hba_07415"/>
    </source>
</evidence>
<feature type="region of interest" description="Disordered" evidence="5">
    <location>
        <begin position="271"/>
        <end position="298"/>
    </location>
</feature>
<keyword evidence="6" id="KW-1185">Reference proteome</keyword>
<name>A0A1I7WQI4_HETBA</name>
<accession>A0A1I7WQI4</accession>